<organism evidence="1 2">
    <name type="scientific">Rubus argutus</name>
    <name type="common">Southern blackberry</name>
    <dbReference type="NCBI Taxonomy" id="59490"/>
    <lineage>
        <taxon>Eukaryota</taxon>
        <taxon>Viridiplantae</taxon>
        <taxon>Streptophyta</taxon>
        <taxon>Embryophyta</taxon>
        <taxon>Tracheophyta</taxon>
        <taxon>Spermatophyta</taxon>
        <taxon>Magnoliopsida</taxon>
        <taxon>eudicotyledons</taxon>
        <taxon>Gunneridae</taxon>
        <taxon>Pentapetalae</taxon>
        <taxon>rosids</taxon>
        <taxon>fabids</taxon>
        <taxon>Rosales</taxon>
        <taxon>Rosaceae</taxon>
        <taxon>Rosoideae</taxon>
        <taxon>Rosoideae incertae sedis</taxon>
        <taxon>Rubus</taxon>
    </lineage>
</organism>
<gene>
    <name evidence="1" type="ORF">M0R45_019984</name>
</gene>
<evidence type="ECO:0000313" key="2">
    <source>
        <dbReference type="Proteomes" id="UP001457282"/>
    </source>
</evidence>
<protein>
    <submittedName>
        <fullName evidence="1">Uncharacterized protein</fullName>
    </submittedName>
</protein>
<sequence length="186" mass="21936">MYTDKSFIWYELSQTEVHDAPFPPRSSCDDWLLRLTYIVQRGQFGLISLALKEHAFTSPSRFRIRFAFGLLVHDEPFPPRSSCDDWLLRLTYIVQRGQFEIDRFLVEYDFDTPQVIQESKICVNLYSNDKRYESIENMYSALICMGVDDRLRIVEELSVAIFDGAVPLPQLAIDVTIRKHYCYRSW</sequence>
<dbReference type="AlphaFoldDB" id="A0AAW1XAE6"/>
<reference evidence="1 2" key="1">
    <citation type="journal article" date="2023" name="G3 (Bethesda)">
        <title>A chromosome-length genome assembly and annotation of blackberry (Rubus argutus, cv. 'Hillquist').</title>
        <authorList>
            <person name="Bruna T."/>
            <person name="Aryal R."/>
            <person name="Dudchenko O."/>
            <person name="Sargent D.J."/>
            <person name="Mead D."/>
            <person name="Buti M."/>
            <person name="Cavallini A."/>
            <person name="Hytonen T."/>
            <person name="Andres J."/>
            <person name="Pham M."/>
            <person name="Weisz D."/>
            <person name="Mascagni F."/>
            <person name="Usai G."/>
            <person name="Natali L."/>
            <person name="Bassil N."/>
            <person name="Fernandez G.E."/>
            <person name="Lomsadze A."/>
            <person name="Armour M."/>
            <person name="Olukolu B."/>
            <person name="Poorten T."/>
            <person name="Britton C."/>
            <person name="Davik J."/>
            <person name="Ashrafi H."/>
            <person name="Aiden E.L."/>
            <person name="Borodovsky M."/>
            <person name="Worthington M."/>
        </authorList>
    </citation>
    <scope>NUCLEOTIDE SEQUENCE [LARGE SCALE GENOMIC DNA]</scope>
    <source>
        <strain evidence="1">PI 553951</strain>
    </source>
</reference>
<accession>A0AAW1XAE6</accession>
<keyword evidence="2" id="KW-1185">Reference proteome</keyword>
<name>A0AAW1XAE6_RUBAR</name>
<dbReference type="EMBL" id="JBEDUW010000004">
    <property type="protein sequence ID" value="KAK9932762.1"/>
    <property type="molecule type" value="Genomic_DNA"/>
</dbReference>
<dbReference type="Proteomes" id="UP001457282">
    <property type="component" value="Unassembled WGS sequence"/>
</dbReference>
<evidence type="ECO:0000313" key="1">
    <source>
        <dbReference type="EMBL" id="KAK9932762.1"/>
    </source>
</evidence>
<comment type="caution">
    <text evidence="1">The sequence shown here is derived from an EMBL/GenBank/DDBJ whole genome shotgun (WGS) entry which is preliminary data.</text>
</comment>
<proteinExistence type="predicted"/>